<keyword evidence="2" id="KW-0677">Repeat</keyword>
<gene>
    <name evidence="6" type="ORF">KFL_000020700</name>
</gene>
<dbReference type="OrthoDB" id="540662at2759"/>
<dbReference type="GO" id="GO:0000398">
    <property type="term" value="P:mRNA splicing, via spliceosome"/>
    <property type="evidence" value="ECO:0000318"/>
    <property type="project" value="GO_Central"/>
</dbReference>
<dbReference type="GO" id="GO:0046540">
    <property type="term" value="C:U4/U6 x U5 tri-snRNP complex"/>
    <property type="evidence" value="ECO:0000318"/>
    <property type="project" value="GO_Central"/>
</dbReference>
<feature type="repeat" description="WD" evidence="3">
    <location>
        <begin position="437"/>
        <end position="478"/>
    </location>
</feature>
<keyword evidence="1 3" id="KW-0853">WD repeat</keyword>
<protein>
    <submittedName>
        <fullName evidence="6">U4/U6 small nuclear ribonucleoprotein PRP4</fullName>
    </submittedName>
</protein>
<feature type="repeat" description="WD" evidence="3">
    <location>
        <begin position="304"/>
        <end position="353"/>
    </location>
</feature>
<dbReference type="PROSITE" id="PS00678">
    <property type="entry name" value="WD_REPEATS_1"/>
    <property type="match status" value="3"/>
</dbReference>
<dbReference type="SMART" id="SM00320">
    <property type="entry name" value="WD40"/>
    <property type="match status" value="7"/>
</dbReference>
<evidence type="ECO:0000259" key="5">
    <source>
        <dbReference type="SMART" id="SM00500"/>
    </source>
</evidence>
<dbReference type="SUPFAM" id="SSF158230">
    <property type="entry name" value="PRP4-like"/>
    <property type="match status" value="1"/>
</dbReference>
<dbReference type="Pfam" id="PF00400">
    <property type="entry name" value="WD40"/>
    <property type="match status" value="7"/>
</dbReference>
<feature type="repeat" description="WD" evidence="3">
    <location>
        <begin position="522"/>
        <end position="553"/>
    </location>
</feature>
<dbReference type="FunFam" id="2.130.10.10:FF:000689">
    <property type="entry name" value="U4/U6 small nuclear ribonucleoprotein PRP4-like protein"/>
    <property type="match status" value="1"/>
</dbReference>
<dbReference type="PRINTS" id="PR00320">
    <property type="entry name" value="GPROTEINBRPT"/>
</dbReference>
<keyword evidence="7" id="KW-1185">Reference proteome</keyword>
<dbReference type="Proteomes" id="UP000054558">
    <property type="component" value="Unassembled WGS sequence"/>
</dbReference>
<feature type="repeat" description="WD" evidence="3">
    <location>
        <begin position="353"/>
        <end position="394"/>
    </location>
</feature>
<dbReference type="AlphaFoldDB" id="A0A1Y1HKQ5"/>
<dbReference type="PROSITE" id="PS50082">
    <property type="entry name" value="WD_REPEATS_2"/>
    <property type="match status" value="6"/>
</dbReference>
<accession>A0A1Y1HKQ5</accession>
<dbReference type="InterPro" id="IPR036322">
    <property type="entry name" value="WD40_repeat_dom_sf"/>
</dbReference>
<dbReference type="PANTHER" id="PTHR19846">
    <property type="entry name" value="WD40 REPEAT PROTEIN"/>
    <property type="match status" value="1"/>
</dbReference>
<dbReference type="SMART" id="SM00500">
    <property type="entry name" value="SFM"/>
    <property type="match status" value="1"/>
</dbReference>
<dbReference type="Pfam" id="PF08799">
    <property type="entry name" value="PRP4"/>
    <property type="match status" value="1"/>
</dbReference>
<dbReference type="InterPro" id="IPR036285">
    <property type="entry name" value="PRP4-like_sf"/>
</dbReference>
<reference evidence="6 7" key="1">
    <citation type="journal article" date="2014" name="Nat. Commun.">
        <title>Klebsormidium flaccidum genome reveals primary factors for plant terrestrial adaptation.</title>
        <authorList>
            <person name="Hori K."/>
            <person name="Maruyama F."/>
            <person name="Fujisawa T."/>
            <person name="Togashi T."/>
            <person name="Yamamoto N."/>
            <person name="Seo M."/>
            <person name="Sato S."/>
            <person name="Yamada T."/>
            <person name="Mori H."/>
            <person name="Tajima N."/>
            <person name="Moriyama T."/>
            <person name="Ikeuchi M."/>
            <person name="Watanabe M."/>
            <person name="Wada H."/>
            <person name="Kobayashi K."/>
            <person name="Saito M."/>
            <person name="Masuda T."/>
            <person name="Sasaki-Sekimoto Y."/>
            <person name="Mashiguchi K."/>
            <person name="Awai K."/>
            <person name="Shimojima M."/>
            <person name="Masuda S."/>
            <person name="Iwai M."/>
            <person name="Nobusawa T."/>
            <person name="Narise T."/>
            <person name="Kondo S."/>
            <person name="Saito H."/>
            <person name="Sato R."/>
            <person name="Murakawa M."/>
            <person name="Ihara Y."/>
            <person name="Oshima-Yamada Y."/>
            <person name="Ohtaka K."/>
            <person name="Satoh M."/>
            <person name="Sonobe K."/>
            <person name="Ishii M."/>
            <person name="Ohtani R."/>
            <person name="Kanamori-Sato M."/>
            <person name="Honoki R."/>
            <person name="Miyazaki D."/>
            <person name="Mochizuki H."/>
            <person name="Umetsu J."/>
            <person name="Higashi K."/>
            <person name="Shibata D."/>
            <person name="Kamiya Y."/>
            <person name="Sato N."/>
            <person name="Nakamura Y."/>
            <person name="Tabata S."/>
            <person name="Ida S."/>
            <person name="Kurokawa K."/>
            <person name="Ohta H."/>
        </authorList>
    </citation>
    <scope>NUCLEOTIDE SEQUENCE [LARGE SCALE GENOMIC DNA]</scope>
    <source>
        <strain evidence="6 7">NIES-2285</strain>
    </source>
</reference>
<dbReference type="PANTHER" id="PTHR19846:SF0">
    <property type="entry name" value="PRE-MRNA PROCESSING FACTOR 4"/>
    <property type="match status" value="1"/>
</dbReference>
<evidence type="ECO:0000256" key="1">
    <source>
        <dbReference type="ARBA" id="ARBA00022574"/>
    </source>
</evidence>
<feature type="repeat" description="WD" evidence="3">
    <location>
        <begin position="395"/>
        <end position="436"/>
    </location>
</feature>
<sequence>MADEEDETTLTEEEQRALAPKATGAHIFFGSLEHREKERLAALQRQPAKEHGAGEEPASVVFEGGAMEEEDEEEDEEATGVAAGIAAGHISVPDANDMMELPEESRAAKERQEKLLKDLELARRAARLAVPTNDQAVRQRLRQLEQPITLFGEKEMERRDRLRQLMARLETEGELPDVEGPLEEDEEPSEDGQPKVELFYTEGSPELHEERKLIARLSLPRAAARIAAAKRRQEDPDEDEDAELDEVVKTMTRTAMQLSEHGDERPVSACALSPDPGASLLITGGWSGLVKVWGIPQMAQQTVFRAHAERITDVAFHPSPAIGMDSDGPDLATASADRTAKLWNLKGKEVRTFSGHLDRLARIAFHPSGRYLGTASFDKTWRLWHLETGVEMLLQEGHSRAVYGIAFHVDGSLVASCGLDALARVWDLRTGKSIMPLQGHVKPILGIDFSPNGYHLATAGEDHTCRIWDLRMRRSLYVIPAHSHLITQVKYEPSQGYFLVTSSHDNTARIWSGKDFKPVKTLAGHEGKILDVDISAEGQYITTAAYDRTIKLWAPDHEANELDA</sequence>
<feature type="domain" description="Pre-mRNA processing factor 4 (PRP4)-like" evidence="5">
    <location>
        <begin position="132"/>
        <end position="188"/>
    </location>
</feature>
<keyword evidence="6" id="KW-0687">Ribonucleoprotein</keyword>
<dbReference type="PROSITE" id="PS50294">
    <property type="entry name" value="WD_REPEATS_REGION"/>
    <property type="match status" value="6"/>
</dbReference>
<dbReference type="InterPro" id="IPR014906">
    <property type="entry name" value="PRP4-like"/>
</dbReference>
<dbReference type="SUPFAM" id="SSF50978">
    <property type="entry name" value="WD40 repeat-like"/>
    <property type="match status" value="1"/>
</dbReference>
<evidence type="ECO:0000256" key="4">
    <source>
        <dbReference type="SAM" id="MobiDB-lite"/>
    </source>
</evidence>
<evidence type="ECO:0000256" key="3">
    <source>
        <dbReference type="PROSITE-ProRule" id="PRU00221"/>
    </source>
</evidence>
<dbReference type="InterPro" id="IPR001680">
    <property type="entry name" value="WD40_rpt"/>
</dbReference>
<dbReference type="InterPro" id="IPR015943">
    <property type="entry name" value="WD40/YVTN_repeat-like_dom_sf"/>
</dbReference>
<dbReference type="InterPro" id="IPR020472">
    <property type="entry name" value="WD40_PAC1"/>
</dbReference>
<dbReference type="InterPro" id="IPR019775">
    <property type="entry name" value="WD40_repeat_CS"/>
</dbReference>
<feature type="repeat" description="WD" evidence="3">
    <location>
        <begin position="479"/>
        <end position="521"/>
    </location>
</feature>
<dbReference type="CDD" id="cd00200">
    <property type="entry name" value="WD40"/>
    <property type="match status" value="1"/>
</dbReference>
<organism evidence="6 7">
    <name type="scientific">Klebsormidium nitens</name>
    <name type="common">Green alga</name>
    <name type="synonym">Ulothrix nitens</name>
    <dbReference type="NCBI Taxonomy" id="105231"/>
    <lineage>
        <taxon>Eukaryota</taxon>
        <taxon>Viridiplantae</taxon>
        <taxon>Streptophyta</taxon>
        <taxon>Klebsormidiophyceae</taxon>
        <taxon>Klebsormidiales</taxon>
        <taxon>Klebsormidiaceae</taxon>
        <taxon>Klebsormidium</taxon>
    </lineage>
</organism>
<dbReference type="STRING" id="105231.A0A1Y1HKQ5"/>
<evidence type="ECO:0000313" key="6">
    <source>
        <dbReference type="EMBL" id="GAQ77709.1"/>
    </source>
</evidence>
<dbReference type="Gene3D" id="2.130.10.10">
    <property type="entry name" value="YVTN repeat-like/Quinoprotein amine dehydrogenase"/>
    <property type="match status" value="3"/>
</dbReference>
<dbReference type="GO" id="GO:0017070">
    <property type="term" value="F:U6 snRNA binding"/>
    <property type="evidence" value="ECO:0000318"/>
    <property type="project" value="GO_Central"/>
</dbReference>
<feature type="region of interest" description="Disordered" evidence="4">
    <location>
        <begin position="1"/>
        <end position="24"/>
    </location>
</feature>
<feature type="region of interest" description="Disordered" evidence="4">
    <location>
        <begin position="170"/>
        <end position="193"/>
    </location>
</feature>
<feature type="compositionally biased region" description="Acidic residues" evidence="4">
    <location>
        <begin position="1"/>
        <end position="12"/>
    </location>
</feature>
<feature type="region of interest" description="Disordered" evidence="4">
    <location>
        <begin position="42"/>
        <end position="77"/>
    </location>
</feature>
<feature type="compositionally biased region" description="Acidic residues" evidence="4">
    <location>
        <begin position="172"/>
        <end position="190"/>
    </location>
</feature>
<dbReference type="OMA" id="LNEPICY"/>
<name>A0A1Y1HKQ5_KLENI</name>
<proteinExistence type="predicted"/>
<feature type="compositionally biased region" description="Acidic residues" evidence="4">
    <location>
        <begin position="66"/>
        <end position="77"/>
    </location>
</feature>
<dbReference type="Gene3D" id="4.10.280.110">
    <property type="entry name" value="Pre-mRNA processing factor 4 domain"/>
    <property type="match status" value="1"/>
</dbReference>
<evidence type="ECO:0000256" key="2">
    <source>
        <dbReference type="ARBA" id="ARBA00022737"/>
    </source>
</evidence>
<dbReference type="EMBL" id="DF236951">
    <property type="protein sequence ID" value="GAQ77709.1"/>
    <property type="molecule type" value="Genomic_DNA"/>
</dbReference>
<evidence type="ECO:0000313" key="7">
    <source>
        <dbReference type="Proteomes" id="UP000054558"/>
    </source>
</evidence>
<dbReference type="GO" id="GO:0030621">
    <property type="term" value="F:U4 snRNA binding"/>
    <property type="evidence" value="ECO:0000318"/>
    <property type="project" value="GO_Central"/>
</dbReference>